<proteinExistence type="predicted"/>
<dbReference type="Proteomes" id="UP000621859">
    <property type="component" value="Unassembled WGS sequence"/>
</dbReference>
<feature type="coiled-coil region" evidence="1">
    <location>
        <begin position="138"/>
        <end position="172"/>
    </location>
</feature>
<organism evidence="3 4">
    <name type="scientific">Silvimonas amylolytica</name>
    <dbReference type="NCBI Taxonomy" id="449663"/>
    <lineage>
        <taxon>Bacteria</taxon>
        <taxon>Pseudomonadati</taxon>
        <taxon>Pseudomonadota</taxon>
        <taxon>Betaproteobacteria</taxon>
        <taxon>Neisseriales</taxon>
        <taxon>Chitinibacteraceae</taxon>
        <taxon>Silvimonas</taxon>
    </lineage>
</organism>
<gene>
    <name evidence="3" type="ORF">GCM10010971_17700</name>
</gene>
<name>A0ABQ2PKV5_9NEIS</name>
<feature type="region of interest" description="Disordered" evidence="2">
    <location>
        <begin position="35"/>
        <end position="54"/>
    </location>
</feature>
<accession>A0ABQ2PKV5</accession>
<sequence>MNRINPRSFAPLALLFAVCLLGGCAQGWGLRHAPPPVVTPTPTPTPEPPPPPPDPVRLLIDFYSFTRAMPAAELTKRAGEFANGVQTPETMLKQAILLSQTRNPPDLARAISLADNTARTDNPLRGAAQMLSQQWNDRRRLEDQLDKQTAATKEAQRRADQIKTQLDALKNIEKDMAGDKASAPARKE</sequence>
<evidence type="ECO:0000256" key="1">
    <source>
        <dbReference type="SAM" id="Coils"/>
    </source>
</evidence>
<evidence type="ECO:0000313" key="4">
    <source>
        <dbReference type="Proteomes" id="UP000621859"/>
    </source>
</evidence>
<reference evidence="4" key="1">
    <citation type="journal article" date="2019" name="Int. J. Syst. Evol. Microbiol.">
        <title>The Global Catalogue of Microorganisms (GCM) 10K type strain sequencing project: providing services to taxonomists for standard genome sequencing and annotation.</title>
        <authorList>
            <consortium name="The Broad Institute Genomics Platform"/>
            <consortium name="The Broad Institute Genome Sequencing Center for Infectious Disease"/>
            <person name="Wu L."/>
            <person name="Ma J."/>
        </authorList>
    </citation>
    <scope>NUCLEOTIDE SEQUENCE [LARGE SCALE GENOMIC DNA]</scope>
    <source>
        <strain evidence="4">CGMCC 1.8860</strain>
    </source>
</reference>
<evidence type="ECO:0000256" key="2">
    <source>
        <dbReference type="SAM" id="MobiDB-lite"/>
    </source>
</evidence>
<dbReference type="RefSeq" id="WP_188691959.1">
    <property type="nucleotide sequence ID" value="NZ_BMLY01000002.1"/>
</dbReference>
<keyword evidence="4" id="KW-1185">Reference proteome</keyword>
<dbReference type="EMBL" id="BMLY01000002">
    <property type="protein sequence ID" value="GGP25951.1"/>
    <property type="molecule type" value="Genomic_DNA"/>
</dbReference>
<dbReference type="PROSITE" id="PS51257">
    <property type="entry name" value="PROKAR_LIPOPROTEIN"/>
    <property type="match status" value="1"/>
</dbReference>
<comment type="caution">
    <text evidence="3">The sequence shown here is derived from an EMBL/GenBank/DDBJ whole genome shotgun (WGS) entry which is preliminary data.</text>
</comment>
<protein>
    <submittedName>
        <fullName evidence="3">Uncharacterized protein</fullName>
    </submittedName>
</protein>
<evidence type="ECO:0000313" key="3">
    <source>
        <dbReference type="EMBL" id="GGP25951.1"/>
    </source>
</evidence>
<keyword evidence="1" id="KW-0175">Coiled coil</keyword>